<proteinExistence type="predicted"/>
<evidence type="ECO:0000313" key="1">
    <source>
        <dbReference type="EMBL" id="SFV71480.1"/>
    </source>
</evidence>
<accession>A0A1W1D047</accession>
<name>A0A1W1D047_9ZZZZ</name>
<protein>
    <submittedName>
        <fullName evidence="1">Uncharacterized protein</fullName>
    </submittedName>
</protein>
<sequence length="170" mass="19895">MFDRKLAVLFLFVMAFFWFSDDEEIPIEEIKNITCTELFNEAYLEMLFEDIEIIPLSAYRQKSNNEKSCGYLFSMANKRYESSLTLAILGDATEEIFEASMMDFEDKKLLMDWGDKAYIYPLGLADEIAIFSKKTVIHGYIIEDNNESLILDKVLTKKFLYKILTHFNLP</sequence>
<dbReference type="EMBL" id="FPHM01000251">
    <property type="protein sequence ID" value="SFV71480.1"/>
    <property type="molecule type" value="Genomic_DNA"/>
</dbReference>
<reference evidence="1" key="1">
    <citation type="submission" date="2016-10" db="EMBL/GenBank/DDBJ databases">
        <authorList>
            <person name="de Groot N.N."/>
        </authorList>
    </citation>
    <scope>NUCLEOTIDE SEQUENCE</scope>
</reference>
<dbReference type="AlphaFoldDB" id="A0A1W1D047"/>
<gene>
    <name evidence="1" type="ORF">MNB_SV-13-1444</name>
</gene>
<organism evidence="1">
    <name type="scientific">hydrothermal vent metagenome</name>
    <dbReference type="NCBI Taxonomy" id="652676"/>
    <lineage>
        <taxon>unclassified sequences</taxon>
        <taxon>metagenomes</taxon>
        <taxon>ecological metagenomes</taxon>
    </lineage>
</organism>